<reference evidence="3 4" key="1">
    <citation type="journal article" date="2018" name="Nat. Ecol. Evol.">
        <title>Pezizomycetes genomes reveal the molecular basis of ectomycorrhizal truffle lifestyle.</title>
        <authorList>
            <person name="Murat C."/>
            <person name="Payen T."/>
            <person name="Noel B."/>
            <person name="Kuo A."/>
            <person name="Morin E."/>
            <person name="Chen J."/>
            <person name="Kohler A."/>
            <person name="Krizsan K."/>
            <person name="Balestrini R."/>
            <person name="Da Silva C."/>
            <person name="Montanini B."/>
            <person name="Hainaut M."/>
            <person name="Levati E."/>
            <person name="Barry K.W."/>
            <person name="Belfiori B."/>
            <person name="Cichocki N."/>
            <person name="Clum A."/>
            <person name="Dockter R.B."/>
            <person name="Fauchery L."/>
            <person name="Guy J."/>
            <person name="Iotti M."/>
            <person name="Le Tacon F."/>
            <person name="Lindquist E.A."/>
            <person name="Lipzen A."/>
            <person name="Malagnac F."/>
            <person name="Mello A."/>
            <person name="Molinier V."/>
            <person name="Miyauchi S."/>
            <person name="Poulain J."/>
            <person name="Riccioni C."/>
            <person name="Rubini A."/>
            <person name="Sitrit Y."/>
            <person name="Splivallo R."/>
            <person name="Traeger S."/>
            <person name="Wang M."/>
            <person name="Zifcakova L."/>
            <person name="Wipf D."/>
            <person name="Zambonelli A."/>
            <person name="Paolocci F."/>
            <person name="Nowrousian M."/>
            <person name="Ottonello S."/>
            <person name="Baldrian P."/>
            <person name="Spatafora J.W."/>
            <person name="Henrissat B."/>
            <person name="Nagy L.G."/>
            <person name="Aury J.M."/>
            <person name="Wincker P."/>
            <person name="Grigoriev I.V."/>
            <person name="Bonfante P."/>
            <person name="Martin F.M."/>
        </authorList>
    </citation>
    <scope>NUCLEOTIDE SEQUENCE [LARGE SCALE GENOMIC DNA]</scope>
    <source>
        <strain evidence="3 4">RN42</strain>
    </source>
</reference>
<feature type="transmembrane region" description="Helical" evidence="2">
    <location>
        <begin position="298"/>
        <end position="316"/>
    </location>
</feature>
<feature type="transmembrane region" description="Helical" evidence="2">
    <location>
        <begin position="211"/>
        <end position="235"/>
    </location>
</feature>
<feature type="transmembrane region" description="Helical" evidence="2">
    <location>
        <begin position="172"/>
        <end position="190"/>
    </location>
</feature>
<dbReference type="Proteomes" id="UP000275078">
    <property type="component" value="Unassembled WGS sequence"/>
</dbReference>
<gene>
    <name evidence="3" type="ORF">BJ508DRAFT_357039</name>
</gene>
<accession>A0A3N4IQ38</accession>
<evidence type="ECO:0000313" key="3">
    <source>
        <dbReference type="EMBL" id="RPA88313.1"/>
    </source>
</evidence>
<keyword evidence="2" id="KW-1133">Transmembrane helix</keyword>
<proteinExistence type="predicted"/>
<evidence type="ECO:0000313" key="4">
    <source>
        <dbReference type="Proteomes" id="UP000275078"/>
    </source>
</evidence>
<organism evidence="3 4">
    <name type="scientific">Ascobolus immersus RN42</name>
    <dbReference type="NCBI Taxonomy" id="1160509"/>
    <lineage>
        <taxon>Eukaryota</taxon>
        <taxon>Fungi</taxon>
        <taxon>Dikarya</taxon>
        <taxon>Ascomycota</taxon>
        <taxon>Pezizomycotina</taxon>
        <taxon>Pezizomycetes</taxon>
        <taxon>Pezizales</taxon>
        <taxon>Ascobolaceae</taxon>
        <taxon>Ascobolus</taxon>
    </lineage>
</organism>
<keyword evidence="4" id="KW-1185">Reference proteome</keyword>
<evidence type="ECO:0000256" key="2">
    <source>
        <dbReference type="SAM" id="Phobius"/>
    </source>
</evidence>
<feature type="transmembrane region" description="Helical" evidence="2">
    <location>
        <begin position="322"/>
        <end position="343"/>
    </location>
</feature>
<feature type="transmembrane region" description="Helical" evidence="2">
    <location>
        <begin position="66"/>
        <end position="88"/>
    </location>
</feature>
<keyword evidence="2" id="KW-0812">Transmembrane</keyword>
<name>A0A3N4IQ38_ASCIM</name>
<feature type="transmembrane region" description="Helical" evidence="2">
    <location>
        <begin position="255"/>
        <end position="278"/>
    </location>
</feature>
<evidence type="ECO:0000256" key="1">
    <source>
        <dbReference type="SAM" id="MobiDB-lite"/>
    </source>
</evidence>
<protein>
    <submittedName>
        <fullName evidence="3">Uncharacterized protein</fullName>
    </submittedName>
</protein>
<feature type="region of interest" description="Disordered" evidence="1">
    <location>
        <begin position="365"/>
        <end position="434"/>
    </location>
</feature>
<dbReference type="EMBL" id="ML119645">
    <property type="protein sequence ID" value="RPA88313.1"/>
    <property type="molecule type" value="Genomic_DNA"/>
</dbReference>
<sequence>MVCDNSYEDCKYSSDYYDSYGSRSSYYGSDDTYSFGGIDDPISSSGTQAGYIPEFNRGYLCDITNVAAASGLGAFTFLCAILFALQGWRLWSNKKRGIPLFQFRSSRGLAEISVLLTTLFVLLQLVLGWAEFGVIKSACAIRAEATNMAMDGASLREAIAKVEEAHGSIRSLAKAAPAILSFTFLAFWFARLSNSLQFTVFRLGFSRVGRIILYFQYLLCAIGIVVTGIAIPAIFGSMDLVQFDDSYNYFEYDLRILVILALLHLVADILFIITSMILTSLTSQHVKRLNQDAKARSLWTLNIMSILPAVGVLVTIKMTFVTLIFVCLYLIFTYYFALVLAYLPGYRFWRKTWRDAGFEDDLASNANDEEAATTQPQMTEKAMPVTIGTPEADAPKESSAGPGVEGDRISVESDAKSGGGQLPGGESSNAARYA</sequence>
<feature type="compositionally biased region" description="Basic and acidic residues" evidence="1">
    <location>
        <begin position="405"/>
        <end position="415"/>
    </location>
</feature>
<dbReference type="AlphaFoldDB" id="A0A3N4IQ38"/>
<keyword evidence="2" id="KW-0472">Membrane</keyword>
<feature type="transmembrane region" description="Helical" evidence="2">
    <location>
        <begin position="109"/>
        <end position="127"/>
    </location>
</feature>